<dbReference type="InterPro" id="IPR030616">
    <property type="entry name" value="Aur-like"/>
</dbReference>
<evidence type="ECO:0000256" key="6">
    <source>
        <dbReference type="ARBA" id="ARBA00047899"/>
    </source>
</evidence>
<dbReference type="InParanoid" id="E3NHA2"/>
<name>E3NHA2_CAERE</name>
<dbReference type="Gene3D" id="1.10.510.10">
    <property type="entry name" value="Transferase(Phosphotransferase) domain 1"/>
    <property type="match status" value="2"/>
</dbReference>
<dbReference type="InterPro" id="IPR011044">
    <property type="entry name" value="Quino_amine_DH_bsu"/>
</dbReference>
<keyword evidence="2" id="KW-0808">Transferase</keyword>
<dbReference type="AlphaFoldDB" id="E3NHA2"/>
<keyword evidence="1" id="KW-0723">Serine/threonine-protein kinase</keyword>
<sequence length="589" mass="67345">MACRIDCSDPIDVALIDEESVAVLFKNSVSIYLTTTSSLLESHRVDEGVNTVYAEKNNIYIVGEKPVVYKIDTNQSTLRQINPFPGFTQWKCNDFHKVEKVLLMHSKRSGVFTKSILLYDVKTDSVVRELKTNMTSSLSNFRKERYEIMTSGLNGDWSVYDLRGSLNKAVYTYSLKGSIVKQGYKTNMSYCETFDKDVHRLYTWNGETQPSERWIFTKNDFSIYFYRWSFDEKQWFLGIIDGNNASEGFVIHGSYKNSQCTSFHKYGVKSPNQTMFDILPGNVLATGCSTGVMMQSAKFNVDNFKSHSEKQREACRKAKSRLTDDKDIKELRKTIDRYEAAGKRDEDINVYDNDVTEEKFDIGKLMGTGSMSSVFKCRSKKSGKEFALKYIINQTSILSKKFEIERELLIERDLRHENIVKMLAAFKSKINICFVLELMQESLHDVLKRKRGHVMNVKDVAKMTDCVAKALHGTFCGTQGYMAPEIVTRSKQTTAVDCFSLGIVIHQCSQGTLPFQLPTGHVSEYIVSKCKYDPPVQMNMSIRGVTQMLVKKMPKRDGRPIKYLQVSSSRTITIKHKMTSTSRNVNSFK</sequence>
<evidence type="ECO:0000256" key="5">
    <source>
        <dbReference type="ARBA" id="ARBA00022840"/>
    </source>
</evidence>
<dbReference type="InterPro" id="IPR000719">
    <property type="entry name" value="Prot_kinase_dom"/>
</dbReference>
<keyword evidence="11" id="KW-1185">Reference proteome</keyword>
<organism evidence="11">
    <name type="scientific">Caenorhabditis remanei</name>
    <name type="common">Caenorhabditis vulgaris</name>
    <dbReference type="NCBI Taxonomy" id="31234"/>
    <lineage>
        <taxon>Eukaryota</taxon>
        <taxon>Metazoa</taxon>
        <taxon>Ecdysozoa</taxon>
        <taxon>Nematoda</taxon>
        <taxon>Chromadorea</taxon>
        <taxon>Rhabditida</taxon>
        <taxon>Rhabditina</taxon>
        <taxon>Rhabditomorpha</taxon>
        <taxon>Rhabditoidea</taxon>
        <taxon>Rhabditidae</taxon>
        <taxon>Peloderinae</taxon>
        <taxon>Caenorhabditis</taxon>
    </lineage>
</organism>
<evidence type="ECO:0000256" key="1">
    <source>
        <dbReference type="ARBA" id="ARBA00022527"/>
    </source>
</evidence>
<keyword evidence="5 8" id="KW-0067">ATP-binding</keyword>
<comment type="catalytic activity">
    <reaction evidence="6">
        <text>L-threonyl-[protein] + ATP = O-phospho-L-threonyl-[protein] + ADP + H(+)</text>
        <dbReference type="Rhea" id="RHEA:46608"/>
        <dbReference type="Rhea" id="RHEA-COMP:11060"/>
        <dbReference type="Rhea" id="RHEA-COMP:11605"/>
        <dbReference type="ChEBI" id="CHEBI:15378"/>
        <dbReference type="ChEBI" id="CHEBI:30013"/>
        <dbReference type="ChEBI" id="CHEBI:30616"/>
        <dbReference type="ChEBI" id="CHEBI:61977"/>
        <dbReference type="ChEBI" id="CHEBI:456216"/>
        <dbReference type="EC" id="2.7.11.1"/>
    </reaction>
</comment>
<dbReference type="OrthoDB" id="540795at2759"/>
<dbReference type="GO" id="GO:0004674">
    <property type="term" value="F:protein serine/threonine kinase activity"/>
    <property type="evidence" value="ECO:0007669"/>
    <property type="project" value="UniProtKB-KW"/>
</dbReference>
<evidence type="ECO:0000256" key="3">
    <source>
        <dbReference type="ARBA" id="ARBA00022741"/>
    </source>
</evidence>
<accession>E3NHA2</accession>
<evidence type="ECO:0000256" key="2">
    <source>
        <dbReference type="ARBA" id="ARBA00022679"/>
    </source>
</evidence>
<dbReference type="Pfam" id="PF00069">
    <property type="entry name" value="Pkinase"/>
    <property type="match status" value="2"/>
</dbReference>
<dbReference type="SUPFAM" id="SSF56112">
    <property type="entry name" value="Protein kinase-like (PK-like)"/>
    <property type="match status" value="1"/>
</dbReference>
<dbReference type="eggNOG" id="KOG0580">
    <property type="taxonomic scope" value="Eukaryota"/>
</dbReference>
<dbReference type="PANTHER" id="PTHR24350">
    <property type="entry name" value="SERINE/THREONINE-PROTEIN KINASE IAL-RELATED"/>
    <property type="match status" value="1"/>
</dbReference>
<keyword evidence="4" id="KW-0418">Kinase</keyword>
<dbReference type="PROSITE" id="PS50011">
    <property type="entry name" value="PROTEIN_KINASE_DOM"/>
    <property type="match status" value="1"/>
</dbReference>
<dbReference type="HOGENOM" id="CLU_032946_0_0_1"/>
<evidence type="ECO:0000256" key="7">
    <source>
        <dbReference type="ARBA" id="ARBA00048679"/>
    </source>
</evidence>
<protein>
    <recommendedName>
        <fullName evidence="9">Protein kinase domain-containing protein</fullName>
    </recommendedName>
</protein>
<dbReference type="InterPro" id="IPR011009">
    <property type="entry name" value="Kinase-like_dom_sf"/>
</dbReference>
<dbReference type="STRING" id="31234.E3NHA2"/>
<reference evidence="10" key="1">
    <citation type="submission" date="2007-07" db="EMBL/GenBank/DDBJ databases">
        <title>PCAP assembly of the Caenorhabditis remanei genome.</title>
        <authorList>
            <consortium name="The Caenorhabditis remanei Sequencing Consortium"/>
            <person name="Wilson R.K."/>
        </authorList>
    </citation>
    <scope>NUCLEOTIDE SEQUENCE [LARGE SCALE GENOMIC DNA]</scope>
    <source>
        <strain evidence="10">PB4641</strain>
    </source>
</reference>
<evidence type="ECO:0000313" key="11">
    <source>
        <dbReference type="Proteomes" id="UP000008281"/>
    </source>
</evidence>
<feature type="domain" description="Protein kinase" evidence="9">
    <location>
        <begin position="360"/>
        <end position="589"/>
    </location>
</feature>
<keyword evidence="3 8" id="KW-0547">Nucleotide-binding</keyword>
<feature type="binding site" evidence="8">
    <location>
        <position position="389"/>
    </location>
    <ligand>
        <name>ATP</name>
        <dbReference type="ChEBI" id="CHEBI:30616"/>
    </ligand>
</feature>
<gene>
    <name evidence="10" type="ORF">CRE_17601</name>
</gene>
<dbReference type="SUPFAM" id="SSF50969">
    <property type="entry name" value="YVTN repeat-like/Quinoprotein amine dehydrogenase"/>
    <property type="match status" value="1"/>
</dbReference>
<comment type="catalytic activity">
    <reaction evidence="7">
        <text>L-seryl-[protein] + ATP = O-phospho-L-seryl-[protein] + ADP + H(+)</text>
        <dbReference type="Rhea" id="RHEA:17989"/>
        <dbReference type="Rhea" id="RHEA-COMP:9863"/>
        <dbReference type="Rhea" id="RHEA-COMP:11604"/>
        <dbReference type="ChEBI" id="CHEBI:15378"/>
        <dbReference type="ChEBI" id="CHEBI:29999"/>
        <dbReference type="ChEBI" id="CHEBI:30616"/>
        <dbReference type="ChEBI" id="CHEBI:83421"/>
        <dbReference type="ChEBI" id="CHEBI:456216"/>
        <dbReference type="EC" id="2.7.11.1"/>
    </reaction>
</comment>
<dbReference type="EMBL" id="DS268671">
    <property type="protein sequence ID" value="EFO97959.1"/>
    <property type="molecule type" value="Genomic_DNA"/>
</dbReference>
<evidence type="ECO:0000256" key="8">
    <source>
        <dbReference type="PIRSR" id="PIRSR630616-2"/>
    </source>
</evidence>
<dbReference type="GO" id="GO:0005524">
    <property type="term" value="F:ATP binding"/>
    <property type="evidence" value="ECO:0007669"/>
    <property type="project" value="UniProtKB-KW"/>
</dbReference>
<evidence type="ECO:0000256" key="4">
    <source>
        <dbReference type="ARBA" id="ARBA00022777"/>
    </source>
</evidence>
<evidence type="ECO:0000259" key="9">
    <source>
        <dbReference type="PROSITE" id="PS50011"/>
    </source>
</evidence>
<dbReference type="Proteomes" id="UP000008281">
    <property type="component" value="Unassembled WGS sequence"/>
</dbReference>
<evidence type="ECO:0000313" key="10">
    <source>
        <dbReference type="EMBL" id="EFO97959.1"/>
    </source>
</evidence>
<proteinExistence type="predicted"/>